<dbReference type="Gene3D" id="3.90.320.10">
    <property type="match status" value="1"/>
</dbReference>
<organism evidence="2">
    <name type="scientific">Desulfofervidus auxilii</name>
    <dbReference type="NCBI Taxonomy" id="1621989"/>
    <lineage>
        <taxon>Bacteria</taxon>
        <taxon>Pseudomonadati</taxon>
        <taxon>Thermodesulfobacteriota</taxon>
        <taxon>Candidatus Desulfofervidia</taxon>
        <taxon>Candidatus Desulfofervidales</taxon>
        <taxon>Candidatus Desulfofervidaceae</taxon>
        <taxon>Candidatus Desulfofervidus</taxon>
    </lineage>
</organism>
<proteinExistence type="predicted"/>
<dbReference type="InterPro" id="IPR022765">
    <property type="entry name" value="Dna2/Cas4_DUF83"/>
</dbReference>
<evidence type="ECO:0000313" key="2">
    <source>
        <dbReference type="EMBL" id="HDD43792.1"/>
    </source>
</evidence>
<name>A0A7C0Y9D7_DESA2</name>
<feature type="non-terminal residue" evidence="2">
    <location>
        <position position="1"/>
    </location>
</feature>
<accession>A0A7C0Y9D7</accession>
<protein>
    <submittedName>
        <fullName evidence="2">Dna2/Cas4 domain-containing protein</fullName>
    </submittedName>
</protein>
<dbReference type="InterPro" id="IPR011604">
    <property type="entry name" value="PDDEXK-like_dom_sf"/>
</dbReference>
<gene>
    <name evidence="2" type="ORF">ENG63_02885</name>
</gene>
<dbReference type="Proteomes" id="UP000886289">
    <property type="component" value="Unassembled WGS sequence"/>
</dbReference>
<dbReference type="Pfam" id="PF01930">
    <property type="entry name" value="Cas_Cas4"/>
    <property type="match status" value="1"/>
</dbReference>
<comment type="caution">
    <text evidence="2">The sequence shown here is derived from an EMBL/GenBank/DDBJ whole genome shotgun (WGS) entry which is preliminary data.</text>
</comment>
<reference evidence="2" key="1">
    <citation type="journal article" date="2020" name="mSystems">
        <title>Genome- and Community-Level Interaction Insights into Carbon Utilization and Element Cycling Functions of Hydrothermarchaeota in Hydrothermal Sediment.</title>
        <authorList>
            <person name="Zhou Z."/>
            <person name="Liu Y."/>
            <person name="Xu W."/>
            <person name="Pan J."/>
            <person name="Luo Z.H."/>
            <person name="Li M."/>
        </authorList>
    </citation>
    <scope>NUCLEOTIDE SEQUENCE [LARGE SCALE GENOMIC DNA]</scope>
    <source>
        <strain evidence="2">HyVt-233</strain>
    </source>
</reference>
<dbReference type="EMBL" id="DRBS01000113">
    <property type="protein sequence ID" value="HDD43792.1"/>
    <property type="molecule type" value="Genomic_DNA"/>
</dbReference>
<evidence type="ECO:0000259" key="1">
    <source>
        <dbReference type="Pfam" id="PF01930"/>
    </source>
</evidence>
<feature type="domain" description="DUF83" evidence="1">
    <location>
        <begin position="2"/>
        <end position="44"/>
    </location>
</feature>
<sequence>TPALEDKLKTAFNEIKEIIKKDRPPEPKRIRWCRNCAYKDFCWA</sequence>
<dbReference type="AlphaFoldDB" id="A0A7C0Y9D7"/>